<reference evidence="2 3" key="1">
    <citation type="submission" date="2016-10" db="EMBL/GenBank/DDBJ databases">
        <authorList>
            <person name="de Groot N.N."/>
        </authorList>
    </citation>
    <scope>NUCLEOTIDE SEQUENCE [LARGE SCALE GENOMIC DNA]</scope>
    <source>
        <strain evidence="2 3">DSM 26915</strain>
    </source>
</reference>
<feature type="signal peptide" evidence="1">
    <location>
        <begin position="1"/>
        <end position="21"/>
    </location>
</feature>
<proteinExistence type="predicted"/>
<evidence type="ECO:0008006" key="4">
    <source>
        <dbReference type="Google" id="ProtNLM"/>
    </source>
</evidence>
<evidence type="ECO:0000256" key="1">
    <source>
        <dbReference type="SAM" id="SignalP"/>
    </source>
</evidence>
<dbReference type="EMBL" id="FNUZ01000001">
    <property type="protein sequence ID" value="SEF43879.1"/>
    <property type="molecule type" value="Genomic_DNA"/>
</dbReference>
<protein>
    <recommendedName>
        <fullName evidence="4">Sel1 repeat-containing protein</fullName>
    </recommendedName>
</protein>
<keyword evidence="3" id="KW-1185">Reference proteome</keyword>
<sequence>MKKSIALLVALAVPSLGSAQAMDNNAKFEKALSAARDGDAATAVVLFSDLAHRNDSSAQMNLAVLTALGHGTPQDETEALFWAWRARFGGENRAIDLTKYLSRQLPAKQRAAVAKRLLEELEAAAEQGHPAAFLGMCRTENEVREPAKPVAALAWCSVAAAFEVQGAAVLRDALGMELSVEDKTKAQLNGRALFLEWCKRVPEETRPISCPDVS</sequence>
<dbReference type="InterPro" id="IPR011990">
    <property type="entry name" value="TPR-like_helical_dom_sf"/>
</dbReference>
<dbReference type="OrthoDB" id="7330531at2"/>
<feature type="chain" id="PRO_5009283498" description="Sel1 repeat-containing protein" evidence="1">
    <location>
        <begin position="22"/>
        <end position="214"/>
    </location>
</feature>
<dbReference type="AlphaFoldDB" id="A0A1H5RZW9"/>
<name>A0A1H5RZW9_9RHOB</name>
<dbReference type="Proteomes" id="UP000236752">
    <property type="component" value="Unassembled WGS sequence"/>
</dbReference>
<evidence type="ECO:0000313" key="3">
    <source>
        <dbReference type="Proteomes" id="UP000236752"/>
    </source>
</evidence>
<dbReference type="Gene3D" id="1.25.40.10">
    <property type="entry name" value="Tetratricopeptide repeat domain"/>
    <property type="match status" value="1"/>
</dbReference>
<accession>A0A1H5RZW9</accession>
<organism evidence="2 3">
    <name type="scientific">Thalassococcus halodurans</name>
    <dbReference type="NCBI Taxonomy" id="373675"/>
    <lineage>
        <taxon>Bacteria</taxon>
        <taxon>Pseudomonadati</taxon>
        <taxon>Pseudomonadota</taxon>
        <taxon>Alphaproteobacteria</taxon>
        <taxon>Rhodobacterales</taxon>
        <taxon>Roseobacteraceae</taxon>
        <taxon>Thalassococcus</taxon>
    </lineage>
</organism>
<keyword evidence="1" id="KW-0732">Signal</keyword>
<gene>
    <name evidence="2" type="ORF">SAMN04488045_0051</name>
</gene>
<evidence type="ECO:0000313" key="2">
    <source>
        <dbReference type="EMBL" id="SEF43879.1"/>
    </source>
</evidence>
<dbReference type="SUPFAM" id="SSF81901">
    <property type="entry name" value="HCP-like"/>
    <property type="match status" value="1"/>
</dbReference>
<dbReference type="RefSeq" id="WP_103908478.1">
    <property type="nucleotide sequence ID" value="NZ_FNUZ01000001.1"/>
</dbReference>